<keyword evidence="1" id="KW-0472">Membrane</keyword>
<organism evidence="2 3">
    <name type="scientific">Lactococcus lactis subsp. cremoris</name>
    <name type="common">Streptococcus cremoris</name>
    <dbReference type="NCBI Taxonomy" id="1359"/>
    <lineage>
        <taxon>Bacteria</taxon>
        <taxon>Bacillati</taxon>
        <taxon>Bacillota</taxon>
        <taxon>Bacilli</taxon>
        <taxon>Lactobacillales</taxon>
        <taxon>Streptococcaceae</taxon>
        <taxon>Lactococcus</taxon>
    </lineage>
</organism>
<gene>
    <name evidence="2" type="ORF">LLJM1_04125</name>
</gene>
<dbReference type="RefSeq" id="WP_063280676.1">
    <property type="nucleotide sequence ID" value="NZ_CP016746.2"/>
</dbReference>
<sequence>MTNSLNSLAPAWALVLGLIAAGLIVFGIVGLVSGGKKGMGVTASVIALVGGAILGSMAAMGPSTTINLFQTMGKTALNAITTIINSLLVMLSKAFG</sequence>
<keyword evidence="1" id="KW-1133">Transmembrane helix</keyword>
<evidence type="ECO:0000256" key="1">
    <source>
        <dbReference type="SAM" id="Phobius"/>
    </source>
</evidence>
<feature type="transmembrane region" description="Helical" evidence="1">
    <location>
        <begin position="72"/>
        <end position="91"/>
    </location>
</feature>
<evidence type="ECO:0000313" key="2">
    <source>
        <dbReference type="EMBL" id="ARE27169.1"/>
    </source>
</evidence>
<dbReference type="EMBL" id="CP016746">
    <property type="protein sequence ID" value="ARE27169.1"/>
    <property type="molecule type" value="Genomic_DNA"/>
</dbReference>
<reference evidence="2 3" key="1">
    <citation type="journal article" date="2017" name="BMC Genomics">
        <title>Comparative and functional genomics of the Lactococcus lactis taxon; insights into evolution and niche adaptation.</title>
        <authorList>
            <person name="Kelleher P."/>
            <person name="Bottacini F."/>
            <person name="Mahony J."/>
            <person name="Kilcawley K.N."/>
            <person name="van Sinderen D."/>
        </authorList>
    </citation>
    <scope>NUCLEOTIDE SEQUENCE [LARGE SCALE GENOMIC DNA]</scope>
    <source>
        <strain evidence="2 3">JM1</strain>
        <plasmid evidence="3">pmpjm1</plasmid>
    </source>
</reference>
<name>A0A1V0PD78_LACLC</name>
<dbReference type="Proteomes" id="UP000191806">
    <property type="component" value="Plasmid pJM1A"/>
</dbReference>
<feature type="transmembrane region" description="Helical" evidence="1">
    <location>
        <begin position="39"/>
        <end position="60"/>
    </location>
</feature>
<dbReference type="AlphaFoldDB" id="A0A1V0PD78"/>
<protein>
    <submittedName>
        <fullName evidence="2">Uncharacterized protein</fullName>
    </submittedName>
</protein>
<proteinExistence type="predicted"/>
<evidence type="ECO:0000313" key="3">
    <source>
        <dbReference type="Proteomes" id="UP000191806"/>
    </source>
</evidence>
<accession>A0A1V0PD78</accession>
<feature type="transmembrane region" description="Helical" evidence="1">
    <location>
        <begin position="12"/>
        <end position="32"/>
    </location>
</feature>
<keyword evidence="1" id="KW-0812">Transmembrane</keyword>
<geneLocation type="plasmid" evidence="3">
    <name>pmpjm1</name>
</geneLocation>
<keyword evidence="2" id="KW-0614">Plasmid</keyword>